<feature type="binding site" evidence="9 10">
    <location>
        <position position="106"/>
    </location>
    <ligand>
        <name>ATP</name>
        <dbReference type="ChEBI" id="CHEBI:30616"/>
    </ligand>
</feature>
<dbReference type="Pfam" id="PF00334">
    <property type="entry name" value="NDK"/>
    <property type="match status" value="1"/>
</dbReference>
<comment type="catalytic activity">
    <reaction evidence="9 12">
        <text>a 2'-deoxyribonucleoside 5'-diphosphate + ATP = a 2'-deoxyribonucleoside 5'-triphosphate + ADP</text>
        <dbReference type="Rhea" id="RHEA:44640"/>
        <dbReference type="ChEBI" id="CHEBI:30616"/>
        <dbReference type="ChEBI" id="CHEBI:61560"/>
        <dbReference type="ChEBI" id="CHEBI:73316"/>
        <dbReference type="ChEBI" id="CHEBI:456216"/>
        <dbReference type="EC" id="2.7.4.6"/>
    </reaction>
</comment>
<dbReference type="EC" id="2.7.4.6" evidence="9 12"/>
<evidence type="ECO:0000256" key="5">
    <source>
        <dbReference type="ARBA" id="ARBA00022777"/>
    </source>
</evidence>
<dbReference type="HAMAP" id="MF_00451">
    <property type="entry name" value="NDP_kinase"/>
    <property type="match status" value="1"/>
</dbReference>
<dbReference type="PANTHER" id="PTHR11349">
    <property type="entry name" value="NUCLEOSIDE DIPHOSPHATE KINASE"/>
    <property type="match status" value="1"/>
</dbReference>
<keyword evidence="4 9" id="KW-0547">Nucleotide-binding</keyword>
<feature type="binding site" evidence="9 10">
    <location>
        <position position="116"/>
    </location>
    <ligand>
        <name>ATP</name>
        <dbReference type="ChEBI" id="CHEBI:30616"/>
    </ligand>
</feature>
<dbReference type="PROSITE" id="PS00469">
    <property type="entry name" value="NDPK"/>
    <property type="match status" value="1"/>
</dbReference>
<dbReference type="GO" id="GO:0006241">
    <property type="term" value="P:CTP biosynthetic process"/>
    <property type="evidence" value="ECO:0007669"/>
    <property type="project" value="UniProtKB-UniRule"/>
</dbReference>
<dbReference type="GO" id="GO:0005524">
    <property type="term" value="F:ATP binding"/>
    <property type="evidence" value="ECO:0007669"/>
    <property type="project" value="UniProtKB-UniRule"/>
</dbReference>
<dbReference type="Proteomes" id="UP000228711">
    <property type="component" value="Unassembled WGS sequence"/>
</dbReference>
<comment type="function">
    <text evidence="9">Major role in the synthesis of nucleoside triphosphates other than ATP. The ATP gamma phosphate is transferred to the NDP beta phosphate via a ping-pong mechanism, using a phosphorylated active-site intermediate.</text>
</comment>
<dbReference type="InterPro" id="IPR023005">
    <property type="entry name" value="Nucleoside_diP_kinase_AS"/>
</dbReference>
<dbReference type="InterPro" id="IPR036850">
    <property type="entry name" value="NDK-like_dom_sf"/>
</dbReference>
<dbReference type="EMBL" id="PEXV01000009">
    <property type="protein sequence ID" value="PIS41970.1"/>
    <property type="molecule type" value="Genomic_DNA"/>
</dbReference>
<keyword evidence="6 9" id="KW-0067">ATP-binding</keyword>
<evidence type="ECO:0000256" key="4">
    <source>
        <dbReference type="ARBA" id="ARBA00022741"/>
    </source>
</evidence>
<feature type="binding site" evidence="9 10">
    <location>
        <position position="89"/>
    </location>
    <ligand>
        <name>ATP</name>
        <dbReference type="ChEBI" id="CHEBI:30616"/>
    </ligand>
</feature>
<comment type="caution">
    <text evidence="14">The sequence shown here is derived from an EMBL/GenBank/DDBJ whole genome shotgun (WGS) entry which is preliminary data.</text>
</comment>
<sequence>MPSTHERTLIIIKPDAIQRNLIFDILGRFERKGLKLVGMKMISIKDTLIRQHYAHYVEKPFFEDLKSFMQSTPVIVMVWQGVEVVRIARQLIGATSGRKADIGTIRGDLSNSISRNIVHGSDSVEAAKEEVYRFFKEEELFDWHKTDTQHIYAPDE</sequence>
<dbReference type="PRINTS" id="PR01243">
    <property type="entry name" value="NUCDPKINASE"/>
</dbReference>
<comment type="function">
    <text evidence="7">(Microbial infection) Catalyzes the phosphorylation of dZDP to dZTP, when the bacterium is infected by a phage that produces the substrate for the synthesis of dZTP (2- amino-2'-deoxyadenosine 5'-triphosphate), which is then used by the phage as a DNA polymerase substrate.</text>
</comment>
<comment type="subunit">
    <text evidence="9">Homotetramer.</text>
</comment>
<dbReference type="AlphaFoldDB" id="A0A2H0YU42"/>
<evidence type="ECO:0000259" key="13">
    <source>
        <dbReference type="SMART" id="SM00562"/>
    </source>
</evidence>
<dbReference type="Gene3D" id="3.30.70.141">
    <property type="entry name" value="Nucleoside diphosphate kinase-like domain"/>
    <property type="match status" value="1"/>
</dbReference>
<dbReference type="GO" id="GO:0005737">
    <property type="term" value="C:cytoplasm"/>
    <property type="evidence" value="ECO:0007669"/>
    <property type="project" value="UniProtKB-SubCell"/>
</dbReference>
<feature type="binding site" evidence="9 10">
    <location>
        <position position="95"/>
    </location>
    <ligand>
        <name>ATP</name>
        <dbReference type="ChEBI" id="CHEBI:30616"/>
    </ligand>
</feature>
<keyword evidence="3 9" id="KW-0808">Transferase</keyword>
<evidence type="ECO:0000256" key="1">
    <source>
        <dbReference type="ARBA" id="ARBA00001946"/>
    </source>
</evidence>
<feature type="domain" description="Nucleoside diphosphate kinase-like" evidence="13">
    <location>
        <begin position="5"/>
        <end position="142"/>
    </location>
</feature>
<keyword evidence="9" id="KW-0460">Magnesium</keyword>
<keyword evidence="9" id="KW-0546">Nucleotide metabolism</keyword>
<dbReference type="GO" id="GO:0046872">
    <property type="term" value="F:metal ion binding"/>
    <property type="evidence" value="ECO:0007669"/>
    <property type="project" value="UniProtKB-KW"/>
</dbReference>
<dbReference type="GO" id="GO:0006183">
    <property type="term" value="P:GTP biosynthetic process"/>
    <property type="evidence" value="ECO:0007669"/>
    <property type="project" value="UniProtKB-UniRule"/>
</dbReference>
<comment type="catalytic activity">
    <reaction evidence="9">
        <text>a ribonucleoside 5'-diphosphate + ATP = a ribonucleoside 5'-triphosphate + ADP</text>
        <dbReference type="Rhea" id="RHEA:18113"/>
        <dbReference type="ChEBI" id="CHEBI:30616"/>
        <dbReference type="ChEBI" id="CHEBI:57930"/>
        <dbReference type="ChEBI" id="CHEBI:61557"/>
        <dbReference type="ChEBI" id="CHEBI:456216"/>
        <dbReference type="EC" id="2.7.4.6"/>
    </reaction>
</comment>
<evidence type="ECO:0000256" key="7">
    <source>
        <dbReference type="ARBA" id="ARBA00024802"/>
    </source>
</evidence>
<evidence type="ECO:0000256" key="11">
    <source>
        <dbReference type="RuleBase" id="RU004011"/>
    </source>
</evidence>
<keyword evidence="5 9" id="KW-0418">Kinase</keyword>
<comment type="subcellular location">
    <subcellularLocation>
        <location evidence="9">Cytoplasm</location>
    </subcellularLocation>
</comment>
<reference evidence="15" key="1">
    <citation type="submission" date="2017-09" db="EMBL/GenBank/DDBJ databases">
        <title>Depth-based differentiation of microbial function through sediment-hosted aquifers and enrichment of novel symbionts in the deep terrestrial subsurface.</title>
        <authorList>
            <person name="Probst A.J."/>
            <person name="Ladd B."/>
            <person name="Jarett J.K."/>
            <person name="Geller-Mcgrath D.E."/>
            <person name="Sieber C.M.K."/>
            <person name="Emerson J.B."/>
            <person name="Anantharaman K."/>
            <person name="Thomas B.C."/>
            <person name="Malmstrom R."/>
            <person name="Stieglmeier M."/>
            <person name="Klingl A."/>
            <person name="Woyke T."/>
            <person name="Ryan C.M."/>
            <person name="Banfield J.F."/>
        </authorList>
    </citation>
    <scope>NUCLEOTIDE SEQUENCE [LARGE SCALE GENOMIC DNA]</scope>
</reference>
<dbReference type="InterPro" id="IPR001564">
    <property type="entry name" value="Nucleoside_diP_kinase"/>
</dbReference>
<comment type="catalytic activity">
    <reaction evidence="8">
        <text>dZDP + ATP = dZTP + ADP</text>
        <dbReference type="Rhea" id="RHEA:67644"/>
        <dbReference type="ChEBI" id="CHEBI:30616"/>
        <dbReference type="ChEBI" id="CHEBI:172929"/>
        <dbReference type="ChEBI" id="CHEBI:172931"/>
        <dbReference type="ChEBI" id="CHEBI:456216"/>
    </reaction>
</comment>
<dbReference type="SUPFAM" id="SSF54919">
    <property type="entry name" value="Nucleoside diphosphate kinase, NDK"/>
    <property type="match status" value="1"/>
</dbReference>
<keyword evidence="9" id="KW-0963">Cytoplasm</keyword>
<evidence type="ECO:0000256" key="6">
    <source>
        <dbReference type="ARBA" id="ARBA00022840"/>
    </source>
</evidence>
<evidence type="ECO:0000256" key="8">
    <source>
        <dbReference type="ARBA" id="ARBA00047945"/>
    </source>
</evidence>
<evidence type="ECO:0000256" key="12">
    <source>
        <dbReference type="RuleBase" id="RU004013"/>
    </source>
</evidence>
<dbReference type="InterPro" id="IPR034907">
    <property type="entry name" value="NDK-like_dom"/>
</dbReference>
<evidence type="ECO:0000256" key="10">
    <source>
        <dbReference type="PROSITE-ProRule" id="PRU00706"/>
    </source>
</evidence>
<proteinExistence type="inferred from homology"/>
<keyword evidence="9" id="KW-0479">Metal-binding</keyword>
<dbReference type="CDD" id="cd04413">
    <property type="entry name" value="NDPk_I"/>
    <property type="match status" value="1"/>
</dbReference>
<evidence type="ECO:0000313" key="15">
    <source>
        <dbReference type="Proteomes" id="UP000228711"/>
    </source>
</evidence>
<dbReference type="FunFam" id="3.30.70.141:FF:000002">
    <property type="entry name" value="Nucleoside diphosphate kinase"/>
    <property type="match status" value="1"/>
</dbReference>
<dbReference type="SMART" id="SM00562">
    <property type="entry name" value="NDK"/>
    <property type="match status" value="1"/>
</dbReference>
<dbReference type="PROSITE" id="PS51374">
    <property type="entry name" value="NDPK_LIKE"/>
    <property type="match status" value="1"/>
</dbReference>
<dbReference type="GO" id="GO:0004550">
    <property type="term" value="F:nucleoside diphosphate kinase activity"/>
    <property type="evidence" value="ECO:0007669"/>
    <property type="project" value="UniProtKB-UniRule"/>
</dbReference>
<keyword evidence="9" id="KW-0597">Phosphoprotein</keyword>
<comment type="cofactor">
    <cofactor evidence="1 9">
        <name>Mg(2+)</name>
        <dbReference type="ChEBI" id="CHEBI:18420"/>
    </cofactor>
</comment>
<evidence type="ECO:0000256" key="3">
    <source>
        <dbReference type="ARBA" id="ARBA00022679"/>
    </source>
</evidence>
<feature type="binding site" evidence="9 10">
    <location>
        <position position="61"/>
    </location>
    <ligand>
        <name>ATP</name>
        <dbReference type="ChEBI" id="CHEBI:30616"/>
    </ligand>
</feature>
<protein>
    <recommendedName>
        <fullName evidence="9 12">Nucleoside diphosphate kinase</fullName>
        <shortName evidence="9">NDK</shortName>
        <shortName evidence="9">NDP kinase</shortName>
        <ecNumber evidence="9 12">2.7.4.6</ecNumber>
    </recommendedName>
    <alternativeName>
        <fullName evidence="9">Nucleoside-2-P kinase</fullName>
    </alternativeName>
</protein>
<feature type="active site" description="Pros-phosphohistidine intermediate" evidence="9 10">
    <location>
        <position position="119"/>
    </location>
</feature>
<feature type="binding site" evidence="9 10">
    <location>
        <position position="13"/>
    </location>
    <ligand>
        <name>ATP</name>
        <dbReference type="ChEBI" id="CHEBI:30616"/>
    </ligand>
</feature>
<comment type="similarity">
    <text evidence="2 9 10 11">Belongs to the NDK family.</text>
</comment>
<organism evidence="14 15">
    <name type="scientific">Candidatus Kerfeldbacteria bacterium CG08_land_8_20_14_0_20_42_7</name>
    <dbReference type="NCBI Taxonomy" id="2014245"/>
    <lineage>
        <taxon>Bacteria</taxon>
        <taxon>Candidatus Kerfeldiibacteriota</taxon>
    </lineage>
</organism>
<evidence type="ECO:0000313" key="14">
    <source>
        <dbReference type="EMBL" id="PIS41970.1"/>
    </source>
</evidence>
<gene>
    <name evidence="9" type="primary">ndk</name>
    <name evidence="14" type="ORF">COT25_00225</name>
</gene>
<evidence type="ECO:0000256" key="2">
    <source>
        <dbReference type="ARBA" id="ARBA00008142"/>
    </source>
</evidence>
<evidence type="ECO:0000256" key="9">
    <source>
        <dbReference type="HAMAP-Rule" id="MF_00451"/>
    </source>
</evidence>
<name>A0A2H0YU42_9BACT</name>
<accession>A0A2H0YU42</accession>
<dbReference type="NCBIfam" id="NF001908">
    <property type="entry name" value="PRK00668.1"/>
    <property type="match status" value="1"/>
</dbReference>
<dbReference type="GO" id="GO:0006228">
    <property type="term" value="P:UTP biosynthetic process"/>
    <property type="evidence" value="ECO:0007669"/>
    <property type="project" value="UniProtKB-UniRule"/>
</dbReference>